<dbReference type="SUPFAM" id="SSF48452">
    <property type="entry name" value="TPR-like"/>
    <property type="match status" value="3"/>
</dbReference>
<accession>A0AAD7A2M1</accession>
<dbReference type="Gene3D" id="3.40.50.300">
    <property type="entry name" value="P-loop containing nucleotide triphosphate hydrolases"/>
    <property type="match status" value="1"/>
</dbReference>
<dbReference type="Pfam" id="PF13424">
    <property type="entry name" value="TPR_12"/>
    <property type="match status" value="3"/>
</dbReference>
<comment type="caution">
    <text evidence="2">The sequence shown here is derived from an EMBL/GenBank/DDBJ whole genome shotgun (WGS) entry which is preliminary data.</text>
</comment>
<gene>
    <name evidence="2" type="ORF">DFH08DRAFT_148777</name>
</gene>
<feature type="compositionally biased region" description="Gly residues" evidence="1">
    <location>
        <begin position="14"/>
        <end position="36"/>
    </location>
</feature>
<sequence length="793" mass="87812">MLSRDDSRPLYITGGQGGNGGHGHSHGTGGPGGAGLGPNVNIHVQQLIAHNLHAGLASQQAFHSNIQASQIINHCPPPSRIFQGRRNILDKMHYFFTSDMGIQHIYVLYGLGGAGKTQITLKFINESSSHFSDTFFIDASTIATIDTGLKNIAVVKGSGDSLQDGLLWLASRVEEWLLVFDNTDDPSINLNDFIPQCNHGNIIITSRNPGLRVYGSHSPVSDMEEEDAVALLLRSAAQATTTGTMLTATEIVKALYYLPLAIVQAGSFISKSQDLDGYLTLYKKNQARLLSEMPAQTHDHYAQTVYTTWQMSFDRLTQPAAMFLQYCSFLHYNGISEQIFSYASEYKFRSNGPSEDDLREPLEFLSHFLGPSGEWDSLQFSNMTNEVQAYSLICIDTEKKLFSIHPLVHAWSQTTDNLEKYLFNMGSILGMALSIRPPYDVQLGSLAMCPHVELALKMDAQVALVFKEQYGLILWEAGKYKQYEKLLEGVQEKQKQGLGDNHPDALHTMGNLASTYLGLGEHQKAKELNATVLEKQKQVLGETHPDTLLIMGNLANTYSHLGEHQKAKELNFTVLEKRKWILGDNHPDTLLTMGNLASTYSALGEHQKAKELNATVLEKRKQVLGDNHRHTLLTMGNLANTYSALGEHQKAKELKATVLEKWKEVLGDNHPDTLLTTSNLANTYSTLGEHQKAKELQVTVLEKQKQVLGDNHPDTLLTMSNVAIKYSNLGEHLKAKELNATVLEKQKQILGDNHPDTLFTMGNLASTYSALGEYQKAKELNATVLEKQKPGSG</sequence>
<dbReference type="InterPro" id="IPR053137">
    <property type="entry name" value="NLR-like"/>
</dbReference>
<proteinExistence type="predicted"/>
<dbReference type="Gene3D" id="1.25.40.10">
    <property type="entry name" value="Tetratricopeptide repeat domain"/>
    <property type="match status" value="2"/>
</dbReference>
<organism evidence="2 3">
    <name type="scientific">Mycena albidolilacea</name>
    <dbReference type="NCBI Taxonomy" id="1033008"/>
    <lineage>
        <taxon>Eukaryota</taxon>
        <taxon>Fungi</taxon>
        <taxon>Dikarya</taxon>
        <taxon>Basidiomycota</taxon>
        <taxon>Agaricomycotina</taxon>
        <taxon>Agaricomycetes</taxon>
        <taxon>Agaricomycetidae</taxon>
        <taxon>Agaricales</taxon>
        <taxon>Marasmiineae</taxon>
        <taxon>Mycenaceae</taxon>
        <taxon>Mycena</taxon>
    </lineage>
</organism>
<dbReference type="EMBL" id="JARIHO010000017">
    <property type="protein sequence ID" value="KAJ7348321.1"/>
    <property type="molecule type" value="Genomic_DNA"/>
</dbReference>
<dbReference type="SUPFAM" id="SSF52540">
    <property type="entry name" value="P-loop containing nucleoside triphosphate hydrolases"/>
    <property type="match status" value="1"/>
</dbReference>
<feature type="region of interest" description="Disordered" evidence="1">
    <location>
        <begin position="1"/>
        <end position="36"/>
    </location>
</feature>
<reference evidence="2" key="1">
    <citation type="submission" date="2023-03" db="EMBL/GenBank/DDBJ databases">
        <title>Massive genome expansion in bonnet fungi (Mycena s.s.) driven by repeated elements and novel gene families across ecological guilds.</title>
        <authorList>
            <consortium name="Lawrence Berkeley National Laboratory"/>
            <person name="Harder C.B."/>
            <person name="Miyauchi S."/>
            <person name="Viragh M."/>
            <person name="Kuo A."/>
            <person name="Thoen E."/>
            <person name="Andreopoulos B."/>
            <person name="Lu D."/>
            <person name="Skrede I."/>
            <person name="Drula E."/>
            <person name="Henrissat B."/>
            <person name="Morin E."/>
            <person name="Kohler A."/>
            <person name="Barry K."/>
            <person name="LaButti K."/>
            <person name="Morin E."/>
            <person name="Salamov A."/>
            <person name="Lipzen A."/>
            <person name="Mereny Z."/>
            <person name="Hegedus B."/>
            <person name="Baldrian P."/>
            <person name="Stursova M."/>
            <person name="Weitz H."/>
            <person name="Taylor A."/>
            <person name="Grigoriev I.V."/>
            <person name="Nagy L.G."/>
            <person name="Martin F."/>
            <person name="Kauserud H."/>
        </authorList>
    </citation>
    <scope>NUCLEOTIDE SEQUENCE</scope>
    <source>
        <strain evidence="2">CBHHK002</strain>
    </source>
</reference>
<dbReference type="GO" id="GO:0016787">
    <property type="term" value="F:hydrolase activity"/>
    <property type="evidence" value="ECO:0007669"/>
    <property type="project" value="UniProtKB-KW"/>
</dbReference>
<keyword evidence="2" id="KW-0378">Hydrolase</keyword>
<dbReference type="PANTHER" id="PTHR46082">
    <property type="entry name" value="ATP/GTP-BINDING PROTEIN-RELATED"/>
    <property type="match status" value="1"/>
</dbReference>
<dbReference type="PRINTS" id="PR00381">
    <property type="entry name" value="KINESINLIGHT"/>
</dbReference>
<evidence type="ECO:0000313" key="3">
    <source>
        <dbReference type="Proteomes" id="UP001218218"/>
    </source>
</evidence>
<keyword evidence="3" id="KW-1185">Reference proteome</keyword>
<dbReference type="Proteomes" id="UP001218218">
    <property type="component" value="Unassembled WGS sequence"/>
</dbReference>
<protein>
    <submittedName>
        <fullName evidence="2">P-loop containing nucleoside triphosphate hydrolase protein</fullName>
    </submittedName>
</protein>
<evidence type="ECO:0000313" key="2">
    <source>
        <dbReference type="EMBL" id="KAJ7348321.1"/>
    </source>
</evidence>
<dbReference type="InterPro" id="IPR011990">
    <property type="entry name" value="TPR-like_helical_dom_sf"/>
</dbReference>
<dbReference type="AlphaFoldDB" id="A0AAD7A2M1"/>
<evidence type="ECO:0000256" key="1">
    <source>
        <dbReference type="SAM" id="MobiDB-lite"/>
    </source>
</evidence>
<dbReference type="Pfam" id="PF13374">
    <property type="entry name" value="TPR_10"/>
    <property type="match status" value="2"/>
</dbReference>
<dbReference type="InterPro" id="IPR027417">
    <property type="entry name" value="P-loop_NTPase"/>
</dbReference>
<name>A0AAD7A2M1_9AGAR</name>
<dbReference type="PANTHER" id="PTHR46082:SF6">
    <property type="entry name" value="AAA+ ATPASE DOMAIN-CONTAINING PROTEIN-RELATED"/>
    <property type="match status" value="1"/>
</dbReference>